<dbReference type="PATRIC" id="fig|1432562.3.peg.550"/>
<dbReference type="CDD" id="cd07431">
    <property type="entry name" value="PHP_PolIIIA"/>
    <property type="match status" value="1"/>
</dbReference>
<proteinExistence type="predicted"/>
<dbReference type="InterPro" id="IPR029460">
    <property type="entry name" value="DNAPol_HHH"/>
</dbReference>
<dbReference type="SMART" id="SM00481">
    <property type="entry name" value="POLIIIAc"/>
    <property type="match status" value="1"/>
</dbReference>
<keyword evidence="5" id="KW-0239">DNA-directed DNA polymerase</keyword>
<dbReference type="InterPro" id="IPR040982">
    <property type="entry name" value="DNA_pol3_finger"/>
</dbReference>
<sequence length="1048" mass="118514">MINLNVHSCFDFLNSSIRIDELLKKVSDDGQHAVALTDFNRMHGVYSFLQKAPGYDVKPLAGMEIKVADGLDGIPLILIAKNDRGYRELIRLSAMLSYKSIEHTPPGFLADNIKECVAVATDDAGVAILDAMNTAESDKYQSHTVGGDAYTRVYAEASRYLSPSGLPALTVLNAIRDNVKLDPGEISERTGTAFVKTHQDLTEDERSCLEHNRQIAQKCNVSVPKTENVLPVFPHPDNHDSKEYLWQLLMDRLPAVAGDQPEYRERLEYEYGIIIEMGYEDYFLIVQDAVNYAKDAGIYVGPGRGSSSASLVSYLLNITEIDPLRYNLLFERFLNPERVTMPDIDIDFEDTRRDEIVDYLIDKYGTMNVAHIITYGTLSAKMAARDVGRVLGFTDEELKLVSGIIPDGPGVTLEKAFSSDNFRALMEADGKYRIFRDICMKIEGLPRHSSTHAAGVLLSESHLTDVVPVIFSDEHTLSQWTMTEVESAGLLKIDVLGLRNLSLIRYMVNKIRQTEPGFDMKSIPLDEPDVYRLLARGTTLGIFQLESDGIRKVIQDVNPKGFLDLAAVIALYRPGPMKEIPHFIEGKENPGGVSYPHPDLAEILEETYGVIVYQEQIMQIAAKIAGYSYAEADILRRAMSKKDRATLEKERSHFEQGAASRGYGAELGQFIFNLIMEFADYGFVKSHAIAYSRISYILAYIKTKYPEIFYAVILTHHFGNDVKMKQVTDEIRQLRIDILPPDINRSAWMNTAGDGIRLGLGMIGGITFRTAEAIIDERKNGPFKDLYDLKTRVETVNLNKKMLRQLIISGALDSFRENRKTMLQSLSMVESINAEEYSHDSFLSTLGFSVKKEYQYADEMDPLEMLEGEKEVFGFYISEHPVKIMHRDMQYIPFTLLHHARRRGDYLLFYENVKVIRTKKGQNMAFASVSDGFREMEAVIFPKVYFNIHGRLSEKMLVTSGRIEERKGQKQLIIDDAASPEVFEKEYLKSAGKVFIRHAGKYDFSKILGNAGIPVLDFLNREEIGRVKLQDLPVLISMLDKEDIRILR</sequence>
<dbReference type="InterPro" id="IPR016195">
    <property type="entry name" value="Pol/histidinol_Pase-like"/>
</dbReference>
<keyword evidence="9" id="KW-1185">Reference proteome</keyword>
<dbReference type="NCBIfam" id="TIGR00594">
    <property type="entry name" value="polc"/>
    <property type="match status" value="1"/>
</dbReference>
<organism evidence="8 9">
    <name type="scientific">Salinicoccus sediminis</name>
    <dbReference type="NCBI Taxonomy" id="1432562"/>
    <lineage>
        <taxon>Bacteria</taxon>
        <taxon>Bacillati</taxon>
        <taxon>Bacillota</taxon>
        <taxon>Bacilli</taxon>
        <taxon>Bacillales</taxon>
        <taxon>Staphylococcaceae</taxon>
        <taxon>Salinicoccus</taxon>
    </lineage>
</organism>
<comment type="caution">
    <text evidence="8">The sequence shown here is derived from an EMBL/GenBank/DDBJ whole genome shotgun (WGS) entry which is preliminary data.</text>
</comment>
<dbReference type="InterPro" id="IPR011708">
    <property type="entry name" value="DNA_pol3_alpha_NTPase_dom"/>
</dbReference>
<dbReference type="SUPFAM" id="SSF160975">
    <property type="entry name" value="AF1531-like"/>
    <property type="match status" value="1"/>
</dbReference>
<dbReference type="InterPro" id="IPR004013">
    <property type="entry name" value="PHP_dom"/>
</dbReference>
<evidence type="ECO:0000256" key="1">
    <source>
        <dbReference type="ARBA" id="ARBA00012417"/>
    </source>
</evidence>
<dbReference type="Gene3D" id="3.20.20.140">
    <property type="entry name" value="Metal-dependent hydrolases"/>
    <property type="match status" value="1"/>
</dbReference>
<dbReference type="Pfam" id="PF17657">
    <property type="entry name" value="DNA_pol3_finger"/>
    <property type="match status" value="1"/>
</dbReference>
<accession>A0A0M2SPX8</accession>
<dbReference type="Proteomes" id="UP000034287">
    <property type="component" value="Unassembled WGS sequence"/>
</dbReference>
<dbReference type="GO" id="GO:0003887">
    <property type="term" value="F:DNA-directed DNA polymerase activity"/>
    <property type="evidence" value="ECO:0007669"/>
    <property type="project" value="UniProtKB-KW"/>
</dbReference>
<protein>
    <recommendedName>
        <fullName evidence="1">DNA-directed DNA polymerase</fullName>
        <ecNumber evidence="1">2.7.7.7</ecNumber>
    </recommendedName>
</protein>
<gene>
    <name evidence="8" type="ORF">WN59_02680</name>
</gene>
<evidence type="ECO:0000256" key="5">
    <source>
        <dbReference type="ARBA" id="ARBA00022932"/>
    </source>
</evidence>
<evidence type="ECO:0000256" key="2">
    <source>
        <dbReference type="ARBA" id="ARBA00022679"/>
    </source>
</evidence>
<keyword evidence="2" id="KW-0808">Transferase</keyword>
<dbReference type="InterPro" id="IPR041931">
    <property type="entry name" value="DNA_pol3_alpha_thumb_dom"/>
</dbReference>
<evidence type="ECO:0000256" key="4">
    <source>
        <dbReference type="ARBA" id="ARBA00022705"/>
    </source>
</evidence>
<evidence type="ECO:0000256" key="3">
    <source>
        <dbReference type="ARBA" id="ARBA00022695"/>
    </source>
</evidence>
<dbReference type="PANTHER" id="PTHR32294:SF0">
    <property type="entry name" value="DNA POLYMERASE III SUBUNIT ALPHA"/>
    <property type="match status" value="1"/>
</dbReference>
<keyword evidence="3" id="KW-0548">Nucleotidyltransferase</keyword>
<keyword evidence="4" id="KW-0235">DNA replication</keyword>
<dbReference type="RefSeq" id="WP_046512124.1">
    <property type="nucleotide sequence ID" value="NZ_LAYZ01000001.1"/>
</dbReference>
<dbReference type="Gene3D" id="1.10.150.870">
    <property type="match status" value="1"/>
</dbReference>
<evidence type="ECO:0000313" key="9">
    <source>
        <dbReference type="Proteomes" id="UP000034287"/>
    </source>
</evidence>
<reference evidence="8 9" key="1">
    <citation type="submission" date="2015-04" db="EMBL/GenBank/DDBJ databases">
        <title>Taxonomic description and genome sequence of Salinicoccus sediminis sp. nov., a novel hyper halotolerant bacterium isolated from marine sediment.</title>
        <authorList>
            <person name="Mathan Kumar R."/>
            <person name="Kaur G."/>
            <person name="Kumar N."/>
            <person name="Kumar A."/>
            <person name="Singh N.K."/>
            <person name="Kaur N."/>
            <person name="Mayilraj S."/>
        </authorList>
    </citation>
    <scope>NUCLEOTIDE SEQUENCE [LARGE SCALE GENOMIC DNA]</scope>
    <source>
        <strain evidence="8 9">SV-16</strain>
    </source>
</reference>
<dbReference type="PANTHER" id="PTHR32294">
    <property type="entry name" value="DNA POLYMERASE III SUBUNIT ALPHA"/>
    <property type="match status" value="1"/>
</dbReference>
<dbReference type="InterPro" id="IPR003141">
    <property type="entry name" value="Pol/His_phosphatase_N"/>
</dbReference>
<dbReference type="AlphaFoldDB" id="A0A0M2SPX8"/>
<dbReference type="EC" id="2.7.7.7" evidence="1"/>
<dbReference type="Pfam" id="PF14579">
    <property type="entry name" value="HHH_6"/>
    <property type="match status" value="1"/>
</dbReference>
<evidence type="ECO:0000259" key="7">
    <source>
        <dbReference type="SMART" id="SM00481"/>
    </source>
</evidence>
<dbReference type="Gene3D" id="1.10.10.1600">
    <property type="entry name" value="Bacterial DNA polymerase III alpha subunit, thumb domain"/>
    <property type="match status" value="1"/>
</dbReference>
<name>A0A0M2SPX8_9STAP</name>
<dbReference type="Pfam" id="PF02811">
    <property type="entry name" value="PHP"/>
    <property type="match status" value="1"/>
</dbReference>
<comment type="catalytic activity">
    <reaction evidence="6">
        <text>DNA(n) + a 2'-deoxyribonucleoside 5'-triphosphate = DNA(n+1) + diphosphate</text>
        <dbReference type="Rhea" id="RHEA:22508"/>
        <dbReference type="Rhea" id="RHEA-COMP:17339"/>
        <dbReference type="Rhea" id="RHEA-COMP:17340"/>
        <dbReference type="ChEBI" id="CHEBI:33019"/>
        <dbReference type="ChEBI" id="CHEBI:61560"/>
        <dbReference type="ChEBI" id="CHEBI:173112"/>
        <dbReference type="EC" id="2.7.7.7"/>
    </reaction>
</comment>
<evidence type="ECO:0000256" key="6">
    <source>
        <dbReference type="ARBA" id="ARBA00049244"/>
    </source>
</evidence>
<dbReference type="SUPFAM" id="SSF89550">
    <property type="entry name" value="PHP domain-like"/>
    <property type="match status" value="1"/>
</dbReference>
<dbReference type="STRING" id="1432562.WN59_02680"/>
<dbReference type="OrthoDB" id="9803237at2"/>
<dbReference type="Pfam" id="PF07733">
    <property type="entry name" value="DNA_pol3_alpha"/>
    <property type="match status" value="1"/>
</dbReference>
<dbReference type="GO" id="GO:0008408">
    <property type="term" value="F:3'-5' exonuclease activity"/>
    <property type="evidence" value="ECO:0007669"/>
    <property type="project" value="InterPro"/>
</dbReference>
<dbReference type="InterPro" id="IPR004805">
    <property type="entry name" value="DnaE2/DnaE/PolC"/>
</dbReference>
<evidence type="ECO:0000313" key="8">
    <source>
        <dbReference type="EMBL" id="KKK35741.1"/>
    </source>
</evidence>
<dbReference type="CDD" id="cd04485">
    <property type="entry name" value="DnaE_OBF"/>
    <property type="match status" value="1"/>
</dbReference>
<dbReference type="GO" id="GO:0006260">
    <property type="term" value="P:DNA replication"/>
    <property type="evidence" value="ECO:0007669"/>
    <property type="project" value="UniProtKB-KW"/>
</dbReference>
<feature type="domain" description="Polymerase/histidinol phosphatase N-terminal" evidence="7">
    <location>
        <begin position="2"/>
        <end position="69"/>
    </location>
</feature>
<dbReference type="EMBL" id="LAYZ01000001">
    <property type="protein sequence ID" value="KKK35741.1"/>
    <property type="molecule type" value="Genomic_DNA"/>
</dbReference>